<keyword evidence="2" id="KW-0812">Transmembrane</keyword>
<name>A0A6C0UHI0_9EURY</name>
<dbReference type="GeneID" id="44078244"/>
<evidence type="ECO:0000256" key="1">
    <source>
        <dbReference type="SAM" id="MobiDB-lite"/>
    </source>
</evidence>
<proteinExistence type="predicted"/>
<feature type="compositionally biased region" description="Acidic residues" evidence="1">
    <location>
        <begin position="16"/>
        <end position="25"/>
    </location>
</feature>
<organism evidence="3 4">
    <name type="scientific">Halogeometricum borinquense</name>
    <dbReference type="NCBI Taxonomy" id="60847"/>
    <lineage>
        <taxon>Archaea</taxon>
        <taxon>Methanobacteriati</taxon>
        <taxon>Methanobacteriota</taxon>
        <taxon>Stenosarchaea group</taxon>
        <taxon>Halobacteria</taxon>
        <taxon>Halobacteriales</taxon>
        <taxon>Haloferacaceae</taxon>
        <taxon>Halogeometricum</taxon>
    </lineage>
</organism>
<dbReference type="AlphaFoldDB" id="A0A6C0UHI0"/>
<dbReference type="Proteomes" id="UP000465846">
    <property type="component" value="Chromosome"/>
</dbReference>
<feature type="transmembrane region" description="Helical" evidence="2">
    <location>
        <begin position="30"/>
        <end position="49"/>
    </location>
</feature>
<evidence type="ECO:0000313" key="3">
    <source>
        <dbReference type="EMBL" id="QIB73259.1"/>
    </source>
</evidence>
<protein>
    <submittedName>
        <fullName evidence="3">Uncharacterized protein</fullName>
    </submittedName>
</protein>
<dbReference type="RefSeq" id="WP_163485368.1">
    <property type="nucleotide sequence ID" value="NZ_CP048739.1"/>
</dbReference>
<keyword evidence="2" id="KW-1133">Transmembrane helix</keyword>
<evidence type="ECO:0000313" key="4">
    <source>
        <dbReference type="Proteomes" id="UP000465846"/>
    </source>
</evidence>
<evidence type="ECO:0000256" key="2">
    <source>
        <dbReference type="SAM" id="Phobius"/>
    </source>
</evidence>
<keyword evidence="2" id="KW-0472">Membrane</keyword>
<reference evidence="3 4" key="1">
    <citation type="submission" date="2020-02" db="EMBL/GenBank/DDBJ databases">
        <title>Whole genome sequence of Halogeometricum borinquense strain wsp4.</title>
        <authorList>
            <person name="Verma D.K."/>
            <person name="Gopal K."/>
            <person name="Prasad E.S."/>
        </authorList>
    </citation>
    <scope>NUCLEOTIDE SEQUENCE [LARGE SCALE GENOMIC DNA]</scope>
    <source>
        <strain evidence="4">wsp4</strain>
    </source>
</reference>
<gene>
    <name evidence="3" type="ORF">G3I44_02545</name>
</gene>
<accession>A0A6C0UHI0</accession>
<feature type="region of interest" description="Disordered" evidence="1">
    <location>
        <begin position="1"/>
        <end position="25"/>
    </location>
</feature>
<sequence length="61" mass="6658">MTDDSETDDPVRIPIVDDDSVEESTDDSRSAGLIMLVLAIVAFVVIYLVSRGNDDAMEPPF</sequence>
<dbReference type="EMBL" id="CP048739">
    <property type="protein sequence ID" value="QIB73259.1"/>
    <property type="molecule type" value="Genomic_DNA"/>
</dbReference>